<dbReference type="InterPro" id="IPR010730">
    <property type="entry name" value="HET"/>
</dbReference>
<dbReference type="EMBL" id="CAMGZC010001058">
    <property type="protein sequence ID" value="CAI0651342.1"/>
    <property type="molecule type" value="Genomic_DNA"/>
</dbReference>
<organism evidence="2 3">
    <name type="scientific">Colletotrichum noveboracense</name>
    <dbReference type="NCBI Taxonomy" id="2664923"/>
    <lineage>
        <taxon>Eukaryota</taxon>
        <taxon>Fungi</taxon>
        <taxon>Dikarya</taxon>
        <taxon>Ascomycota</taxon>
        <taxon>Pezizomycotina</taxon>
        <taxon>Sordariomycetes</taxon>
        <taxon>Hypocreomycetidae</taxon>
        <taxon>Glomerellales</taxon>
        <taxon>Glomerellaceae</taxon>
        <taxon>Colletotrichum</taxon>
        <taxon>Colletotrichum gloeosporioides species complex</taxon>
    </lineage>
</organism>
<reference evidence="2" key="1">
    <citation type="submission" date="2022-08" db="EMBL/GenBank/DDBJ databases">
        <authorList>
            <person name="Giroux E."/>
            <person name="Giroux E."/>
        </authorList>
    </citation>
    <scope>NUCLEOTIDE SEQUENCE</scope>
    <source>
        <strain evidence="2">H1091258</strain>
    </source>
</reference>
<accession>A0A9W4WCR5</accession>
<dbReference type="PANTHER" id="PTHR24148:SF78">
    <property type="entry name" value="HETEROKARYON INCOMPATIBILITY DOMAIN-CONTAINING PROTEIN"/>
    <property type="match status" value="1"/>
</dbReference>
<evidence type="ECO:0000313" key="3">
    <source>
        <dbReference type="Proteomes" id="UP001152533"/>
    </source>
</evidence>
<proteinExistence type="predicted"/>
<gene>
    <name evidence="2" type="ORF">CGXH109_LOCUS105454</name>
</gene>
<evidence type="ECO:0000259" key="1">
    <source>
        <dbReference type="Pfam" id="PF06985"/>
    </source>
</evidence>
<sequence length="158" mass="18234">MVSFKHDPLDLAKPSIRLLRLLKGHASPICCELFEVQIDERCCDIPYEALSYVWGSSHLTHQIEVNGKELQVTVNLYIALYHLRLLDADRVLWVDAVCIDQNNHKERDHQVQQMGDIYRQARQVVVWLGEATKQSDAFMGLLQTLQADMKRDGSPYQK</sequence>
<feature type="domain" description="Heterokaryon incompatibility" evidence="1">
    <location>
        <begin position="47"/>
        <end position="149"/>
    </location>
</feature>
<dbReference type="Pfam" id="PF06985">
    <property type="entry name" value="HET"/>
    <property type="match status" value="1"/>
</dbReference>
<evidence type="ECO:0000313" key="2">
    <source>
        <dbReference type="EMBL" id="CAI0651342.1"/>
    </source>
</evidence>
<dbReference type="AlphaFoldDB" id="A0A9W4WCR5"/>
<dbReference type="PANTHER" id="PTHR24148">
    <property type="entry name" value="ANKYRIN REPEAT DOMAIN-CONTAINING PROTEIN 39 HOMOLOG-RELATED"/>
    <property type="match status" value="1"/>
</dbReference>
<dbReference type="Proteomes" id="UP001152533">
    <property type="component" value="Unassembled WGS sequence"/>
</dbReference>
<comment type="caution">
    <text evidence="2">The sequence shown here is derived from an EMBL/GenBank/DDBJ whole genome shotgun (WGS) entry which is preliminary data.</text>
</comment>
<dbReference type="InterPro" id="IPR052895">
    <property type="entry name" value="HetReg/Transcr_Mod"/>
</dbReference>
<name>A0A9W4WCR5_9PEZI</name>
<keyword evidence="3" id="KW-1185">Reference proteome</keyword>
<protein>
    <recommendedName>
        <fullName evidence="1">Heterokaryon incompatibility domain-containing protein</fullName>
    </recommendedName>
</protein>